<dbReference type="HOGENOM" id="CLU_147162_10_1_0"/>
<dbReference type="AlphaFoldDB" id="G8P1A9"/>
<proteinExistence type="predicted"/>
<accession>G8P1A9</accession>
<name>G8P1A9_GRAMM</name>
<dbReference type="RefSeq" id="WP_014266998.1">
    <property type="nucleotide sequence ID" value="NC_016631.1"/>
</dbReference>
<dbReference type="KEGG" id="gma:AciX8_3843"/>
<dbReference type="Proteomes" id="UP000007113">
    <property type="component" value="Chromosome"/>
</dbReference>
<dbReference type="InterPro" id="IPR007712">
    <property type="entry name" value="RelE/ParE_toxin"/>
</dbReference>
<gene>
    <name evidence="2" type="ordered locus">AciX8_3843</name>
</gene>
<evidence type="ECO:0000313" key="2">
    <source>
        <dbReference type="EMBL" id="AEU38127.1"/>
    </source>
</evidence>
<dbReference type="OrthoDB" id="123425at2"/>
<reference evidence="2 3" key="1">
    <citation type="submission" date="2011-11" db="EMBL/GenBank/DDBJ databases">
        <title>Complete sequence of Granulicella mallensis MP5ACTX8.</title>
        <authorList>
            <consortium name="US DOE Joint Genome Institute"/>
            <person name="Lucas S."/>
            <person name="Copeland A."/>
            <person name="Lapidus A."/>
            <person name="Cheng J.-F."/>
            <person name="Goodwin L."/>
            <person name="Pitluck S."/>
            <person name="Peters L."/>
            <person name="Lu M."/>
            <person name="Detter J.C."/>
            <person name="Han C."/>
            <person name="Tapia R."/>
            <person name="Land M."/>
            <person name="Hauser L."/>
            <person name="Kyrpides N."/>
            <person name="Ivanova N."/>
            <person name="Mikhailova N."/>
            <person name="Pagani I."/>
            <person name="Rawat S."/>
            <person name="Mannisto M."/>
            <person name="Haggblom M."/>
            <person name="Woyke T."/>
        </authorList>
    </citation>
    <scope>NUCLEOTIDE SEQUENCE [LARGE SCALE GENOMIC DNA]</scope>
    <source>
        <strain evidence="3">ATCC BAA-1857 / DSM 23137 / MP5ACTX8</strain>
    </source>
</reference>
<dbReference type="STRING" id="682795.AciX8_3843"/>
<sequence>MISVEFRDAATASLLDQADYFASVGDISLAERWNAAVDKTILDLKRFPQMGSPCFFRHPDLSDLRSILITGFPRYLLFYRFVEAANLILVVDVLHGARDIEPLLTPPEE</sequence>
<dbReference type="InterPro" id="IPR035093">
    <property type="entry name" value="RelE/ParE_toxin_dom_sf"/>
</dbReference>
<keyword evidence="1" id="KW-1277">Toxin-antitoxin system</keyword>
<dbReference type="Pfam" id="PF05016">
    <property type="entry name" value="ParE_toxin"/>
    <property type="match status" value="1"/>
</dbReference>
<evidence type="ECO:0000313" key="3">
    <source>
        <dbReference type="Proteomes" id="UP000007113"/>
    </source>
</evidence>
<evidence type="ECO:0000256" key="1">
    <source>
        <dbReference type="ARBA" id="ARBA00022649"/>
    </source>
</evidence>
<dbReference type="eggNOG" id="COG3668">
    <property type="taxonomic scope" value="Bacteria"/>
</dbReference>
<protein>
    <submittedName>
        <fullName evidence="2">Plasmid stabilization system</fullName>
    </submittedName>
</protein>
<organism evidence="2 3">
    <name type="scientific">Granulicella mallensis (strain ATCC BAA-1857 / DSM 23137 / MP5ACTX8)</name>
    <dbReference type="NCBI Taxonomy" id="682795"/>
    <lineage>
        <taxon>Bacteria</taxon>
        <taxon>Pseudomonadati</taxon>
        <taxon>Acidobacteriota</taxon>
        <taxon>Terriglobia</taxon>
        <taxon>Terriglobales</taxon>
        <taxon>Acidobacteriaceae</taxon>
        <taxon>Granulicella</taxon>
    </lineage>
</organism>
<keyword evidence="3" id="KW-1185">Reference proteome</keyword>
<dbReference type="EMBL" id="CP003130">
    <property type="protein sequence ID" value="AEU38127.1"/>
    <property type="molecule type" value="Genomic_DNA"/>
</dbReference>
<dbReference type="Gene3D" id="3.30.2310.20">
    <property type="entry name" value="RelE-like"/>
    <property type="match status" value="1"/>
</dbReference>